<dbReference type="InterPro" id="IPR017972">
    <property type="entry name" value="Cyt_P450_CS"/>
</dbReference>
<reference evidence="8" key="1">
    <citation type="submission" date="2021-07" db="EMBL/GenBank/DDBJ databases">
        <authorList>
            <person name="Durling M."/>
        </authorList>
    </citation>
    <scope>NUCLEOTIDE SEQUENCE</scope>
</reference>
<evidence type="ECO:0000256" key="1">
    <source>
        <dbReference type="ARBA" id="ARBA00001971"/>
    </source>
</evidence>
<protein>
    <recommendedName>
        <fullName evidence="10">Cytochrome P450</fullName>
    </recommendedName>
</protein>
<dbReference type="GO" id="GO:0020037">
    <property type="term" value="F:heme binding"/>
    <property type="evidence" value="ECO:0007669"/>
    <property type="project" value="InterPro"/>
</dbReference>
<dbReference type="OrthoDB" id="3934656at2759"/>
<dbReference type="AlphaFoldDB" id="A0A9N9PY55"/>
<evidence type="ECO:0000256" key="2">
    <source>
        <dbReference type="ARBA" id="ARBA00010617"/>
    </source>
</evidence>
<evidence type="ECO:0000256" key="7">
    <source>
        <dbReference type="SAM" id="Phobius"/>
    </source>
</evidence>
<dbReference type="PRINTS" id="PR00385">
    <property type="entry name" value="P450"/>
</dbReference>
<dbReference type="Pfam" id="PF00067">
    <property type="entry name" value="p450"/>
    <property type="match status" value="1"/>
</dbReference>
<keyword evidence="7" id="KW-0812">Transmembrane</keyword>
<dbReference type="InterPro" id="IPR036396">
    <property type="entry name" value="Cyt_P450_sf"/>
</dbReference>
<feature type="transmembrane region" description="Helical" evidence="7">
    <location>
        <begin position="12"/>
        <end position="31"/>
    </location>
</feature>
<dbReference type="InterPro" id="IPR001128">
    <property type="entry name" value="Cyt_P450"/>
</dbReference>
<dbReference type="PROSITE" id="PS00086">
    <property type="entry name" value="CYTOCHROME_P450"/>
    <property type="match status" value="1"/>
</dbReference>
<evidence type="ECO:0000256" key="3">
    <source>
        <dbReference type="ARBA" id="ARBA00022723"/>
    </source>
</evidence>
<keyword evidence="3 5" id="KW-0479">Metal-binding</keyword>
<organism evidence="8 9">
    <name type="scientific">Hymenoscyphus fraxineus</name>
    <dbReference type="NCBI Taxonomy" id="746836"/>
    <lineage>
        <taxon>Eukaryota</taxon>
        <taxon>Fungi</taxon>
        <taxon>Dikarya</taxon>
        <taxon>Ascomycota</taxon>
        <taxon>Pezizomycotina</taxon>
        <taxon>Leotiomycetes</taxon>
        <taxon>Helotiales</taxon>
        <taxon>Helotiaceae</taxon>
        <taxon>Hymenoscyphus</taxon>
    </lineage>
</organism>
<comment type="similarity">
    <text evidence="2 6">Belongs to the cytochrome P450 family.</text>
</comment>
<dbReference type="InterPro" id="IPR050121">
    <property type="entry name" value="Cytochrome_P450_monoxygenase"/>
</dbReference>
<gene>
    <name evidence="8" type="ORF">HYFRA_00001490</name>
</gene>
<accession>A0A9N9PY55</accession>
<feature type="binding site" description="axial binding residue" evidence="5">
    <location>
        <position position="461"/>
    </location>
    <ligand>
        <name>heme</name>
        <dbReference type="ChEBI" id="CHEBI:30413"/>
    </ligand>
    <ligandPart>
        <name>Fe</name>
        <dbReference type="ChEBI" id="CHEBI:18248"/>
    </ligandPart>
</feature>
<name>A0A9N9PY55_9HELO</name>
<evidence type="ECO:0008006" key="10">
    <source>
        <dbReference type="Google" id="ProtNLM"/>
    </source>
</evidence>
<dbReference type="PANTHER" id="PTHR24305:SF232">
    <property type="entry name" value="P450, PUTATIVE (EUROFUNG)-RELATED"/>
    <property type="match status" value="1"/>
</dbReference>
<dbReference type="GO" id="GO:0016705">
    <property type="term" value="F:oxidoreductase activity, acting on paired donors, with incorporation or reduction of molecular oxygen"/>
    <property type="evidence" value="ECO:0007669"/>
    <property type="project" value="InterPro"/>
</dbReference>
<comment type="cofactor">
    <cofactor evidence="1 5">
        <name>heme</name>
        <dbReference type="ChEBI" id="CHEBI:30413"/>
    </cofactor>
</comment>
<dbReference type="Proteomes" id="UP000696280">
    <property type="component" value="Unassembled WGS sequence"/>
</dbReference>
<evidence type="ECO:0000256" key="4">
    <source>
        <dbReference type="ARBA" id="ARBA00023004"/>
    </source>
</evidence>
<keyword evidence="5 6" id="KW-0349">Heme</keyword>
<evidence type="ECO:0000313" key="9">
    <source>
        <dbReference type="Proteomes" id="UP000696280"/>
    </source>
</evidence>
<dbReference type="PANTHER" id="PTHR24305">
    <property type="entry name" value="CYTOCHROME P450"/>
    <property type="match status" value="1"/>
</dbReference>
<keyword evidence="9" id="KW-1185">Reference proteome</keyword>
<dbReference type="EMBL" id="CAJVRL010000092">
    <property type="protein sequence ID" value="CAG8959588.1"/>
    <property type="molecule type" value="Genomic_DNA"/>
</dbReference>
<keyword evidence="7" id="KW-0472">Membrane</keyword>
<dbReference type="PRINTS" id="PR00463">
    <property type="entry name" value="EP450I"/>
</dbReference>
<sequence>MLISQFIVSVSYLPVLLLVSITSALFVRVFYNLYLHPLSKFHGPWYAATTSLVCAFISVAKREDEWLQSLVRKYGTNQPIRITPNLLLFPRPTALRDIYRDAKMNTKSSFYDSGSLGPTSMFSTLDGAEHKEMRKTLSGAKVPWAIGVLKKEWESKIDAHIELFASKMQELVTTQETFCLSDRAAEFAADIMALVTFSTPWGFVQNSRDQYGILTSWRHGLTWFGFSNRWRFLRENIVHHWLLGPYTQPSVDDGGGMGHLMRLADEQLRAREKVIEDFGEKEGQMDFLQHAIEAKHHNEPLTYTQKHAHATFLIMAGADTTATALGATLRFLAVNPHVLSKAVDEISSAEKSGLLSTPIQYEESSQHLPYIGACIKESMRLHPPAPNIYERTVPKGGYTIDGTFVPGECDVACVSYITHRDPEMYAPDPEVYRPERWLVSKEVSNQFDSVAFAFGMGYRVCLGKDVATLELWKLIPEFVRRFEMELVEEGSYIVDGGVAYNHGFLVKLRARQ</sequence>
<comment type="caution">
    <text evidence="8">The sequence shown here is derived from an EMBL/GenBank/DDBJ whole genome shotgun (WGS) entry which is preliminary data.</text>
</comment>
<dbReference type="InterPro" id="IPR002401">
    <property type="entry name" value="Cyt_P450_E_grp-I"/>
</dbReference>
<keyword evidence="6" id="KW-0560">Oxidoreductase</keyword>
<keyword evidence="6" id="KW-0503">Monooxygenase</keyword>
<dbReference type="GO" id="GO:0004497">
    <property type="term" value="F:monooxygenase activity"/>
    <property type="evidence" value="ECO:0007669"/>
    <property type="project" value="UniProtKB-KW"/>
</dbReference>
<dbReference type="SUPFAM" id="SSF48264">
    <property type="entry name" value="Cytochrome P450"/>
    <property type="match status" value="1"/>
</dbReference>
<proteinExistence type="inferred from homology"/>
<evidence type="ECO:0000256" key="6">
    <source>
        <dbReference type="RuleBase" id="RU000461"/>
    </source>
</evidence>
<evidence type="ECO:0000313" key="8">
    <source>
        <dbReference type="EMBL" id="CAG8959588.1"/>
    </source>
</evidence>
<evidence type="ECO:0000256" key="5">
    <source>
        <dbReference type="PIRSR" id="PIRSR602401-1"/>
    </source>
</evidence>
<dbReference type="Gene3D" id="1.10.630.10">
    <property type="entry name" value="Cytochrome P450"/>
    <property type="match status" value="1"/>
</dbReference>
<dbReference type="GO" id="GO:0005506">
    <property type="term" value="F:iron ion binding"/>
    <property type="evidence" value="ECO:0007669"/>
    <property type="project" value="InterPro"/>
</dbReference>
<keyword evidence="7" id="KW-1133">Transmembrane helix</keyword>
<keyword evidence="4 5" id="KW-0408">Iron</keyword>